<keyword evidence="1" id="KW-0812">Transmembrane</keyword>
<dbReference type="InterPro" id="IPR053065">
    <property type="entry name" value="Archenteron_Induction-Rel"/>
</dbReference>
<keyword evidence="5" id="KW-1185">Reference proteome</keyword>
<feature type="chain" id="PRO_5040905429" description="Vacuolar sorting protein Vps3844 C-terminal domain-containing protein" evidence="2">
    <location>
        <begin position="21"/>
        <end position="404"/>
    </location>
</feature>
<keyword evidence="2" id="KW-0732">Signal</keyword>
<dbReference type="Proteomes" id="UP001149074">
    <property type="component" value="Unassembled WGS sequence"/>
</dbReference>
<dbReference type="AlphaFoldDB" id="A0A9W9FF71"/>
<evidence type="ECO:0000313" key="5">
    <source>
        <dbReference type="Proteomes" id="UP001149074"/>
    </source>
</evidence>
<keyword evidence="1" id="KW-1133">Transmembrane helix</keyword>
<evidence type="ECO:0000313" key="4">
    <source>
        <dbReference type="EMBL" id="KAJ5099123.1"/>
    </source>
</evidence>
<dbReference type="EMBL" id="JAPQKI010000005">
    <property type="protein sequence ID" value="KAJ5099123.1"/>
    <property type="molecule type" value="Genomic_DNA"/>
</dbReference>
<feature type="domain" description="Vacuolar sorting protein Vps3844 C-terminal" evidence="3">
    <location>
        <begin position="289"/>
        <end position="395"/>
    </location>
</feature>
<accession>A0A9W9FF71</accession>
<feature type="signal peptide" evidence="2">
    <location>
        <begin position="1"/>
        <end position="20"/>
    </location>
</feature>
<dbReference type="GO" id="GO:0005783">
    <property type="term" value="C:endoplasmic reticulum"/>
    <property type="evidence" value="ECO:0007669"/>
    <property type="project" value="TreeGrafter"/>
</dbReference>
<dbReference type="OrthoDB" id="5583277at2759"/>
<gene>
    <name evidence="4" type="ORF">N7532_006124</name>
</gene>
<organism evidence="4 5">
    <name type="scientific">Penicillium argentinense</name>
    <dbReference type="NCBI Taxonomy" id="1131581"/>
    <lineage>
        <taxon>Eukaryota</taxon>
        <taxon>Fungi</taxon>
        <taxon>Dikarya</taxon>
        <taxon>Ascomycota</taxon>
        <taxon>Pezizomycotina</taxon>
        <taxon>Eurotiomycetes</taxon>
        <taxon>Eurotiomycetidae</taxon>
        <taxon>Eurotiales</taxon>
        <taxon>Aspergillaceae</taxon>
        <taxon>Penicillium</taxon>
    </lineage>
</organism>
<reference evidence="4" key="1">
    <citation type="submission" date="2022-11" db="EMBL/GenBank/DDBJ databases">
        <authorList>
            <person name="Petersen C."/>
        </authorList>
    </citation>
    <scope>NUCLEOTIDE SEQUENCE</scope>
    <source>
        <strain evidence="4">IBT 30761</strain>
    </source>
</reference>
<comment type="caution">
    <text evidence="4">The sequence shown here is derived from an EMBL/GenBank/DDBJ whole genome shotgun (WGS) entry which is preliminary data.</text>
</comment>
<evidence type="ECO:0000256" key="1">
    <source>
        <dbReference type="SAM" id="Phobius"/>
    </source>
</evidence>
<sequence length="404" mass="43376">MRWASTLLAAAATGALGTNAFETSIFTFHDRNHLADKIPGQQTVSEDVARLILELRMKSPLESMLGEAETDTVDRLNHFAGGQSSLFGGLTDQDGSSRSILFLEGVDQEIGSSLRSDQFRSLFVPGVFSDFTNDASLNNDNGKHCLYHKSQNSPSIQECLANDPVLSHGRGLLNRDIIDLVDSMETSMSDDTRLSVSRLVIKATSRENALLTKYLQSTFQSLDKRAKSINTEITVVLVPAIDHSQGSTRTLRRTLENRSRHSVSDSNTRPLVERSAQSLSLSLNLAPVCHASNSSCAEATNDCSGHGSCFLKYGSGSEGATGNCYACRCRQTVVKKSDGSTKKIQWGGVACQKEDISSPFFLIAGVTVLVVILAGSAVGMLFSMGQEELPSVIGAGVGTSKPQS</sequence>
<reference evidence="4" key="2">
    <citation type="journal article" date="2023" name="IMA Fungus">
        <title>Comparative genomic study of the Penicillium genus elucidates a diverse pangenome and 15 lateral gene transfer events.</title>
        <authorList>
            <person name="Petersen C."/>
            <person name="Sorensen T."/>
            <person name="Nielsen M.R."/>
            <person name="Sondergaard T.E."/>
            <person name="Sorensen J.L."/>
            <person name="Fitzpatrick D.A."/>
            <person name="Frisvad J.C."/>
            <person name="Nielsen K.L."/>
        </authorList>
    </citation>
    <scope>NUCLEOTIDE SEQUENCE</scope>
    <source>
        <strain evidence="4">IBT 30761</strain>
    </source>
</reference>
<evidence type="ECO:0000256" key="2">
    <source>
        <dbReference type="SAM" id="SignalP"/>
    </source>
</evidence>
<name>A0A9W9FF71_9EURO</name>
<dbReference type="InterPro" id="IPR024382">
    <property type="entry name" value="Vps3844_C"/>
</dbReference>
<dbReference type="PANTHER" id="PTHR36853">
    <property type="entry name" value="EXPRESSED PROTEIN"/>
    <property type="match status" value="1"/>
</dbReference>
<feature type="transmembrane region" description="Helical" evidence="1">
    <location>
        <begin position="360"/>
        <end position="382"/>
    </location>
</feature>
<proteinExistence type="predicted"/>
<keyword evidence="1" id="KW-0472">Membrane</keyword>
<protein>
    <recommendedName>
        <fullName evidence="3">Vacuolar sorting protein Vps3844 C-terminal domain-containing protein</fullName>
    </recommendedName>
</protein>
<dbReference type="GeneID" id="81357597"/>
<dbReference type="RefSeq" id="XP_056474777.1">
    <property type="nucleotide sequence ID" value="XM_056618618.1"/>
</dbReference>
<evidence type="ECO:0000259" key="3">
    <source>
        <dbReference type="Pfam" id="PF12955"/>
    </source>
</evidence>
<dbReference type="PANTHER" id="PTHR36853:SF1">
    <property type="entry name" value="DUF3844 DOMAIN-CONTAINING PROTEIN"/>
    <property type="match status" value="1"/>
</dbReference>
<dbReference type="Pfam" id="PF12955">
    <property type="entry name" value="Vps3844_C"/>
    <property type="match status" value="1"/>
</dbReference>